<evidence type="ECO:0000313" key="3">
    <source>
        <dbReference type="Proteomes" id="UP000269019"/>
    </source>
</evidence>
<evidence type="ECO:0000256" key="1">
    <source>
        <dbReference type="SAM" id="Phobius"/>
    </source>
</evidence>
<feature type="transmembrane region" description="Helical" evidence="1">
    <location>
        <begin position="62"/>
        <end position="81"/>
    </location>
</feature>
<accession>A0A3G6J943</accession>
<sequence>MVNLVLAADNIPRVPTTTELFGSTFDASPFALTIYCAIIIMGIALLMSLVLLVKVRNDTSRIVLADAVFYPMLGIYLAWSYLHETQIAYEVVMFGGLLGLLTSVSLARIVTKGRR</sequence>
<keyword evidence="3" id="KW-1185">Reference proteome</keyword>
<evidence type="ECO:0000313" key="2">
    <source>
        <dbReference type="EMBL" id="AZA14587.1"/>
    </source>
</evidence>
<gene>
    <name evidence="2" type="ORF">CCHOA_11050</name>
</gene>
<keyword evidence="1" id="KW-0812">Transmembrane</keyword>
<reference evidence="2 3" key="1">
    <citation type="submission" date="2018-11" db="EMBL/GenBank/DDBJ databases">
        <authorList>
            <person name="Kleinhagauer T."/>
            <person name="Glaeser S.P."/>
            <person name="Spergser J."/>
            <person name="Ruckert C."/>
            <person name="Kaempfer P."/>
            <person name="Busse H.-J."/>
        </authorList>
    </citation>
    <scope>NUCLEOTIDE SEQUENCE [LARGE SCALE GENOMIC DNA]</scope>
    <source>
        <strain evidence="2 3">200CH</strain>
    </source>
</reference>
<feature type="transmembrane region" description="Helical" evidence="1">
    <location>
        <begin position="87"/>
        <end position="110"/>
    </location>
</feature>
<proteinExistence type="predicted"/>
<dbReference type="AlphaFoldDB" id="A0A3G6J943"/>
<organism evidence="2 3">
    <name type="scientific">Corynebacterium choanae</name>
    <dbReference type="NCBI Taxonomy" id="1862358"/>
    <lineage>
        <taxon>Bacteria</taxon>
        <taxon>Bacillati</taxon>
        <taxon>Actinomycetota</taxon>
        <taxon>Actinomycetes</taxon>
        <taxon>Mycobacteriales</taxon>
        <taxon>Corynebacteriaceae</taxon>
        <taxon>Corynebacterium</taxon>
    </lineage>
</organism>
<dbReference type="KEGG" id="ccho:CCHOA_11050"/>
<feature type="transmembrane region" description="Helical" evidence="1">
    <location>
        <begin position="30"/>
        <end position="53"/>
    </location>
</feature>
<protein>
    <submittedName>
        <fullName evidence="2">Putative monovalent cation/H+ antiporter subunit F</fullName>
    </submittedName>
</protein>
<dbReference type="Proteomes" id="UP000269019">
    <property type="component" value="Chromosome"/>
</dbReference>
<dbReference type="OrthoDB" id="4411863at2"/>
<keyword evidence="1" id="KW-0472">Membrane</keyword>
<dbReference type="RefSeq" id="WP_123930127.1">
    <property type="nucleotide sequence ID" value="NZ_CP033896.1"/>
</dbReference>
<keyword evidence="1" id="KW-1133">Transmembrane helix</keyword>
<name>A0A3G6J943_9CORY</name>
<dbReference type="EMBL" id="CP033896">
    <property type="protein sequence ID" value="AZA14587.1"/>
    <property type="molecule type" value="Genomic_DNA"/>
</dbReference>